<proteinExistence type="predicted"/>
<gene>
    <name evidence="1" type="ORF">PsorP6_005739</name>
</gene>
<dbReference type="EMBL" id="CM047583">
    <property type="protein sequence ID" value="KAI9914042.1"/>
    <property type="molecule type" value="Genomic_DNA"/>
</dbReference>
<comment type="caution">
    <text evidence="1">The sequence shown here is derived from an EMBL/GenBank/DDBJ whole genome shotgun (WGS) entry which is preliminary data.</text>
</comment>
<keyword evidence="2" id="KW-1185">Reference proteome</keyword>
<reference evidence="1 2" key="1">
    <citation type="journal article" date="2022" name="bioRxiv">
        <title>The genome of the oomycete Peronosclerospora sorghi, a cosmopolitan pathogen of maize and sorghum, is inflated with dispersed pseudogenes.</title>
        <authorList>
            <person name="Fletcher K."/>
            <person name="Martin F."/>
            <person name="Isakeit T."/>
            <person name="Cavanaugh K."/>
            <person name="Magill C."/>
            <person name="Michelmore R."/>
        </authorList>
    </citation>
    <scope>NUCLEOTIDE SEQUENCE [LARGE SCALE GENOMIC DNA]</scope>
    <source>
        <strain evidence="1">P6</strain>
    </source>
</reference>
<protein>
    <submittedName>
        <fullName evidence="1">Uncharacterized protein</fullName>
    </submittedName>
</protein>
<accession>A0ACC0W659</accession>
<organism evidence="1 2">
    <name type="scientific">Peronosclerospora sorghi</name>
    <dbReference type="NCBI Taxonomy" id="230839"/>
    <lineage>
        <taxon>Eukaryota</taxon>
        <taxon>Sar</taxon>
        <taxon>Stramenopiles</taxon>
        <taxon>Oomycota</taxon>
        <taxon>Peronosporomycetes</taxon>
        <taxon>Peronosporales</taxon>
        <taxon>Peronosporaceae</taxon>
        <taxon>Peronosclerospora</taxon>
    </lineage>
</organism>
<sequence>MVKNVWGKVCDEYTSASTQEPNVHGVSRIFTRLSSCTRSFGVKALMHLFNARDTSADAHGQGIGECYAFGVVDDKDERGSMADDESTPVIKCTAALRTALPELLVSCDVCICEYTHHGCNGVTFV</sequence>
<evidence type="ECO:0000313" key="2">
    <source>
        <dbReference type="Proteomes" id="UP001163321"/>
    </source>
</evidence>
<name>A0ACC0W659_9STRA</name>
<dbReference type="Proteomes" id="UP001163321">
    <property type="component" value="Chromosome 4"/>
</dbReference>
<evidence type="ECO:0000313" key="1">
    <source>
        <dbReference type="EMBL" id="KAI9914042.1"/>
    </source>
</evidence>